<dbReference type="RefSeq" id="WP_286347069.1">
    <property type="nucleotide sequence ID" value="NZ_AP027733.1"/>
</dbReference>
<evidence type="ECO:0000313" key="4">
    <source>
        <dbReference type="Proteomes" id="UP001321486"/>
    </source>
</evidence>
<feature type="region of interest" description="Disordered" evidence="2">
    <location>
        <begin position="50"/>
        <end position="85"/>
    </location>
</feature>
<evidence type="ECO:0000256" key="2">
    <source>
        <dbReference type="SAM" id="MobiDB-lite"/>
    </source>
</evidence>
<organism evidence="3 4">
    <name type="scientific">Frondihabitans sucicola</name>
    <dbReference type="NCBI Taxonomy" id="1268041"/>
    <lineage>
        <taxon>Bacteria</taxon>
        <taxon>Bacillati</taxon>
        <taxon>Actinomycetota</taxon>
        <taxon>Actinomycetes</taxon>
        <taxon>Micrococcales</taxon>
        <taxon>Microbacteriaceae</taxon>
        <taxon>Frondihabitans</taxon>
    </lineage>
</organism>
<name>A0ABM8GWE5_9MICO</name>
<proteinExistence type="predicted"/>
<sequence length="264" mass="28357">MPAAACERIKDVYRDLARFPRGIDEKSERSTPSETCRRLADGLGWASPVAWDDIDTDPEPIRTTLHGRRPFGETPRPRASGPATTVADQARIDDLQRELRETKSESKRLLETAASQLAASEGRAVDLRQSIASKDEQIRQVQAIADDANIRASEADVARAAAERALEATDEARGAGAGEYTVQADDSLLARLRGEIALLRLRGTEVTLTCGESKIVGELVEYMAEPEPAVQVALAGMPAAAAIPLALDQWTITGADGQEVATGK</sequence>
<protein>
    <recommendedName>
        <fullName evidence="5">KfrA N-terminal DNA-binding domain-containing protein</fullName>
    </recommendedName>
</protein>
<accession>A0ABM8GWE5</accession>
<evidence type="ECO:0008006" key="5">
    <source>
        <dbReference type="Google" id="ProtNLM"/>
    </source>
</evidence>
<keyword evidence="4" id="KW-1185">Reference proteome</keyword>
<gene>
    <name evidence="3" type="ORF">GCM10025867_50260</name>
</gene>
<feature type="coiled-coil region" evidence="1">
    <location>
        <begin position="85"/>
        <end position="112"/>
    </location>
</feature>
<evidence type="ECO:0000313" key="3">
    <source>
        <dbReference type="EMBL" id="BDZ52785.1"/>
    </source>
</evidence>
<dbReference type="Proteomes" id="UP001321486">
    <property type="component" value="Plasmid pNBRC108728a"/>
</dbReference>
<dbReference type="EMBL" id="AP027733">
    <property type="protein sequence ID" value="BDZ52785.1"/>
    <property type="molecule type" value="Genomic_DNA"/>
</dbReference>
<keyword evidence="3" id="KW-0614">Plasmid</keyword>
<geneLocation type="plasmid" evidence="3 4">
    <name>pNBRC108728a</name>
</geneLocation>
<reference evidence="4" key="1">
    <citation type="journal article" date="2019" name="Int. J. Syst. Evol. Microbiol.">
        <title>The Global Catalogue of Microorganisms (GCM) 10K type strain sequencing project: providing services to taxonomists for standard genome sequencing and annotation.</title>
        <authorList>
            <consortium name="The Broad Institute Genomics Platform"/>
            <consortium name="The Broad Institute Genome Sequencing Center for Infectious Disease"/>
            <person name="Wu L."/>
            <person name="Ma J."/>
        </authorList>
    </citation>
    <scope>NUCLEOTIDE SEQUENCE [LARGE SCALE GENOMIC DNA]</scope>
    <source>
        <strain evidence="4">NBRC 108728</strain>
    </source>
</reference>
<evidence type="ECO:0000256" key="1">
    <source>
        <dbReference type="SAM" id="Coils"/>
    </source>
</evidence>
<keyword evidence="1" id="KW-0175">Coiled coil</keyword>